<organism evidence="8 9">
    <name type="scientific">Oceanispirochaeta crateris</name>
    <dbReference type="NCBI Taxonomy" id="2518645"/>
    <lineage>
        <taxon>Bacteria</taxon>
        <taxon>Pseudomonadati</taxon>
        <taxon>Spirochaetota</taxon>
        <taxon>Spirochaetia</taxon>
        <taxon>Spirochaetales</taxon>
        <taxon>Spirochaetaceae</taxon>
        <taxon>Oceanispirochaeta</taxon>
    </lineage>
</organism>
<dbReference type="InterPro" id="IPR036390">
    <property type="entry name" value="WH_DNA-bd_sf"/>
</dbReference>
<dbReference type="InterPro" id="IPR036421">
    <property type="entry name" value="Fe_dep_repressor_sf"/>
</dbReference>
<proteinExistence type="inferred from homology"/>
<protein>
    <recommendedName>
        <fullName evidence="2">Transcriptional regulator MntR</fullName>
    </recommendedName>
</protein>
<evidence type="ECO:0000256" key="5">
    <source>
        <dbReference type="ARBA" id="ARBA00023163"/>
    </source>
</evidence>
<evidence type="ECO:0000313" key="9">
    <source>
        <dbReference type="Proteomes" id="UP000324209"/>
    </source>
</evidence>
<dbReference type="GO" id="GO:0003677">
    <property type="term" value="F:DNA binding"/>
    <property type="evidence" value="ECO:0007669"/>
    <property type="project" value="UniProtKB-KW"/>
</dbReference>
<dbReference type="InterPro" id="IPR022689">
    <property type="entry name" value="Iron_dep_repressor"/>
</dbReference>
<dbReference type="Pfam" id="PF01325">
    <property type="entry name" value="Fe_dep_repress"/>
    <property type="match status" value="1"/>
</dbReference>
<dbReference type="EMBL" id="CP036150">
    <property type="protein sequence ID" value="QEN08605.1"/>
    <property type="molecule type" value="Genomic_DNA"/>
</dbReference>
<dbReference type="PROSITE" id="PS50944">
    <property type="entry name" value="HTH_DTXR"/>
    <property type="match status" value="1"/>
</dbReference>
<dbReference type="SUPFAM" id="SSF47979">
    <property type="entry name" value="Iron-dependent repressor protein, dimerization domain"/>
    <property type="match status" value="1"/>
</dbReference>
<dbReference type="InterPro" id="IPR036388">
    <property type="entry name" value="WH-like_DNA-bd_sf"/>
</dbReference>
<dbReference type="SUPFAM" id="SSF46785">
    <property type="entry name" value="Winged helix' DNA-binding domain"/>
    <property type="match status" value="1"/>
</dbReference>
<dbReference type="Gene3D" id="1.10.10.10">
    <property type="entry name" value="Winged helix-like DNA-binding domain superfamily/Winged helix DNA-binding domain"/>
    <property type="match status" value="1"/>
</dbReference>
<sequence length="192" mass="21511">MKTGGGGKISNAPASGRSENPQINCHFLIFLVHPHNSPCQFVLILLQRLMEKKVKLTPSLEDYLEAILQLEEKNRVARVKDIAEKLSVQMPSVTGALKNLKSKGLIEYEKNSFINLTAHGKELAEIVLKKHLILVNFLENILLLDTEKAEEEACRIEHSIDQDTAKRIKNLSSYLSVSFKDLPADLNKIILG</sequence>
<keyword evidence="5" id="KW-0804">Transcription</keyword>
<name>A0A5C1QKD4_9SPIO</name>
<reference evidence="8 9" key="1">
    <citation type="submission" date="2019-02" db="EMBL/GenBank/DDBJ databases">
        <title>Complete Genome Sequence and Methylome Analysis of free living Spirochaetas.</title>
        <authorList>
            <person name="Fomenkov A."/>
            <person name="Dubinina G."/>
            <person name="Leshcheva N."/>
            <person name="Mikheeva N."/>
            <person name="Grabovich M."/>
            <person name="Vincze T."/>
            <person name="Roberts R.J."/>
        </authorList>
    </citation>
    <scope>NUCLEOTIDE SEQUENCE [LARGE SCALE GENOMIC DNA]</scope>
    <source>
        <strain evidence="8 9">K2</strain>
    </source>
</reference>
<keyword evidence="4" id="KW-0238">DNA-binding</keyword>
<accession>A0A5C1QKD4</accession>
<dbReference type="GO" id="GO:0046914">
    <property type="term" value="F:transition metal ion binding"/>
    <property type="evidence" value="ECO:0007669"/>
    <property type="project" value="InterPro"/>
</dbReference>
<dbReference type="InterPro" id="IPR050536">
    <property type="entry name" value="DtxR_MntR_Metal-Reg"/>
</dbReference>
<evidence type="ECO:0000313" key="8">
    <source>
        <dbReference type="EMBL" id="QEN08605.1"/>
    </source>
</evidence>
<dbReference type="InterPro" id="IPR001367">
    <property type="entry name" value="Fe_dep_repressor"/>
</dbReference>
<dbReference type="Pfam" id="PF02742">
    <property type="entry name" value="Fe_dep_repr_C"/>
    <property type="match status" value="1"/>
</dbReference>
<comment type="similarity">
    <text evidence="1">Belongs to the DtxR/MntR family.</text>
</comment>
<dbReference type="Gene3D" id="1.10.60.10">
    <property type="entry name" value="Iron dependent repressor, metal binding and dimerisation domain"/>
    <property type="match status" value="1"/>
</dbReference>
<dbReference type="GO" id="GO:0046983">
    <property type="term" value="F:protein dimerization activity"/>
    <property type="evidence" value="ECO:0007669"/>
    <property type="project" value="InterPro"/>
</dbReference>
<keyword evidence="3" id="KW-0805">Transcription regulation</keyword>
<evidence type="ECO:0000259" key="7">
    <source>
        <dbReference type="PROSITE" id="PS50944"/>
    </source>
</evidence>
<feature type="domain" description="HTH dtxR-type" evidence="7">
    <location>
        <begin position="56"/>
        <end position="117"/>
    </location>
</feature>
<dbReference type="GO" id="GO:0003700">
    <property type="term" value="F:DNA-binding transcription factor activity"/>
    <property type="evidence" value="ECO:0007669"/>
    <property type="project" value="InterPro"/>
</dbReference>
<dbReference type="AlphaFoldDB" id="A0A5C1QKD4"/>
<dbReference type="OrthoDB" id="9794394at2"/>
<dbReference type="SMART" id="SM00529">
    <property type="entry name" value="HTH_DTXR"/>
    <property type="match status" value="1"/>
</dbReference>
<keyword evidence="9" id="KW-1185">Reference proteome</keyword>
<dbReference type="PANTHER" id="PTHR33238">
    <property type="entry name" value="IRON (METAL) DEPENDENT REPRESSOR, DTXR FAMILY"/>
    <property type="match status" value="1"/>
</dbReference>
<comment type="function">
    <text evidence="6">In the presence of manganese, represses expression of mntH and mntS. Up-regulates expression of mntP.</text>
</comment>
<evidence type="ECO:0000256" key="4">
    <source>
        <dbReference type="ARBA" id="ARBA00023125"/>
    </source>
</evidence>
<dbReference type="InterPro" id="IPR022687">
    <property type="entry name" value="HTH_DTXR"/>
</dbReference>
<evidence type="ECO:0000256" key="2">
    <source>
        <dbReference type="ARBA" id="ARBA00022386"/>
    </source>
</evidence>
<dbReference type="PANTHER" id="PTHR33238:SF7">
    <property type="entry name" value="IRON-DEPENDENT TRANSCRIPTIONAL REGULATOR"/>
    <property type="match status" value="1"/>
</dbReference>
<evidence type="ECO:0000256" key="3">
    <source>
        <dbReference type="ARBA" id="ARBA00023015"/>
    </source>
</evidence>
<evidence type="ECO:0000256" key="1">
    <source>
        <dbReference type="ARBA" id="ARBA00007871"/>
    </source>
</evidence>
<evidence type="ECO:0000256" key="6">
    <source>
        <dbReference type="ARBA" id="ARBA00025185"/>
    </source>
</evidence>
<dbReference type="KEGG" id="ock:EXM22_11635"/>
<dbReference type="Proteomes" id="UP000324209">
    <property type="component" value="Chromosome"/>
</dbReference>
<gene>
    <name evidence="8" type="ORF">EXM22_11635</name>
</gene>